<evidence type="ECO:0000256" key="6">
    <source>
        <dbReference type="HAMAP-Rule" id="MF_00735"/>
    </source>
</evidence>
<evidence type="ECO:0000256" key="1">
    <source>
        <dbReference type="ARBA" id="ARBA00009741"/>
    </source>
</evidence>
<dbReference type="SUPFAM" id="SSF53335">
    <property type="entry name" value="S-adenosyl-L-methionine-dependent methyltransferases"/>
    <property type="match status" value="1"/>
</dbReference>
<feature type="binding site" evidence="6">
    <location>
        <position position="194"/>
    </location>
    <ligand>
        <name>S-adenosyl-L-methionine</name>
        <dbReference type="ChEBI" id="CHEBI:59789"/>
    </ligand>
</feature>
<organism evidence="7 8">
    <name type="scientific">Tectimicrobiota bacterium</name>
    <dbReference type="NCBI Taxonomy" id="2528274"/>
    <lineage>
        <taxon>Bacteria</taxon>
        <taxon>Pseudomonadati</taxon>
        <taxon>Nitrospinota/Tectimicrobiota group</taxon>
        <taxon>Candidatus Tectimicrobiota</taxon>
    </lineage>
</organism>
<comment type="subcellular location">
    <subcellularLocation>
        <location evidence="6">Cytoplasm</location>
    </subcellularLocation>
</comment>
<dbReference type="CDD" id="cd02440">
    <property type="entry name" value="AdoMet_MTases"/>
    <property type="match status" value="1"/>
</dbReference>
<dbReference type="EMBL" id="JACPRF010000186">
    <property type="protein sequence ID" value="MBI2876442.1"/>
    <property type="molecule type" value="Genomic_DNA"/>
</dbReference>
<dbReference type="InterPro" id="IPR050078">
    <property type="entry name" value="Ribosomal_L11_MeTrfase_PrmA"/>
</dbReference>
<accession>A0A932CPQ4</accession>
<protein>
    <recommendedName>
        <fullName evidence="6">Ribosomal protein L11 methyltransferase</fullName>
        <shortName evidence="6">L11 Mtase</shortName>
        <ecNumber evidence="6">2.1.1.-</ecNumber>
    </recommendedName>
</protein>
<keyword evidence="7" id="KW-0689">Ribosomal protein</keyword>
<keyword evidence="2 6" id="KW-0963">Cytoplasm</keyword>
<dbReference type="GO" id="GO:0005737">
    <property type="term" value="C:cytoplasm"/>
    <property type="evidence" value="ECO:0007669"/>
    <property type="project" value="UniProtKB-SubCell"/>
</dbReference>
<dbReference type="Proteomes" id="UP000769766">
    <property type="component" value="Unassembled WGS sequence"/>
</dbReference>
<keyword evidence="5 6" id="KW-0949">S-adenosyl-L-methionine</keyword>
<dbReference type="InterPro" id="IPR004498">
    <property type="entry name" value="Ribosomal_PrmA_MeTrfase"/>
</dbReference>
<comment type="function">
    <text evidence="6">Methylates ribosomal protein L11.</text>
</comment>
<gene>
    <name evidence="6 7" type="primary">prmA</name>
    <name evidence="7" type="ORF">HYY20_06135</name>
</gene>
<dbReference type="PANTHER" id="PTHR43648">
    <property type="entry name" value="ELECTRON TRANSFER FLAVOPROTEIN BETA SUBUNIT LYSINE METHYLTRANSFERASE"/>
    <property type="match status" value="1"/>
</dbReference>
<comment type="caution">
    <text evidence="7">The sequence shown here is derived from an EMBL/GenBank/DDBJ whole genome shotgun (WGS) entry which is preliminary data.</text>
</comment>
<proteinExistence type="inferred from homology"/>
<evidence type="ECO:0000256" key="3">
    <source>
        <dbReference type="ARBA" id="ARBA00022603"/>
    </source>
</evidence>
<keyword evidence="3 6" id="KW-0489">Methyltransferase</keyword>
<dbReference type="EC" id="2.1.1.-" evidence="6"/>
<comment type="catalytic activity">
    <reaction evidence="6">
        <text>L-lysyl-[protein] + 3 S-adenosyl-L-methionine = N(6),N(6),N(6)-trimethyl-L-lysyl-[protein] + 3 S-adenosyl-L-homocysteine + 3 H(+)</text>
        <dbReference type="Rhea" id="RHEA:54192"/>
        <dbReference type="Rhea" id="RHEA-COMP:9752"/>
        <dbReference type="Rhea" id="RHEA-COMP:13826"/>
        <dbReference type="ChEBI" id="CHEBI:15378"/>
        <dbReference type="ChEBI" id="CHEBI:29969"/>
        <dbReference type="ChEBI" id="CHEBI:57856"/>
        <dbReference type="ChEBI" id="CHEBI:59789"/>
        <dbReference type="ChEBI" id="CHEBI:61961"/>
    </reaction>
</comment>
<reference evidence="7" key="1">
    <citation type="submission" date="2020-07" db="EMBL/GenBank/DDBJ databases">
        <title>Huge and variable diversity of episymbiotic CPR bacteria and DPANN archaea in groundwater ecosystems.</title>
        <authorList>
            <person name="He C.Y."/>
            <person name="Keren R."/>
            <person name="Whittaker M."/>
            <person name="Farag I.F."/>
            <person name="Doudna J."/>
            <person name="Cate J.H.D."/>
            <person name="Banfield J.F."/>
        </authorList>
    </citation>
    <scope>NUCLEOTIDE SEQUENCE</scope>
    <source>
        <strain evidence="7">NC_groundwater_672_Ag_B-0.1um_62_36</strain>
    </source>
</reference>
<keyword evidence="4 6" id="KW-0808">Transferase</keyword>
<feature type="binding site" evidence="6">
    <location>
        <position position="146"/>
    </location>
    <ligand>
        <name>S-adenosyl-L-methionine</name>
        <dbReference type="ChEBI" id="CHEBI:59789"/>
    </ligand>
</feature>
<dbReference type="Gene3D" id="3.40.50.150">
    <property type="entry name" value="Vaccinia Virus protein VP39"/>
    <property type="match status" value="1"/>
</dbReference>
<evidence type="ECO:0000313" key="8">
    <source>
        <dbReference type="Proteomes" id="UP000769766"/>
    </source>
</evidence>
<dbReference type="Pfam" id="PF06325">
    <property type="entry name" value="PrmA"/>
    <property type="match status" value="1"/>
</dbReference>
<dbReference type="GO" id="GO:0005840">
    <property type="term" value="C:ribosome"/>
    <property type="evidence" value="ECO:0007669"/>
    <property type="project" value="UniProtKB-KW"/>
</dbReference>
<dbReference type="InterPro" id="IPR029063">
    <property type="entry name" value="SAM-dependent_MTases_sf"/>
</dbReference>
<dbReference type="HAMAP" id="MF_00735">
    <property type="entry name" value="Methyltr_PrmA"/>
    <property type="match status" value="1"/>
</dbReference>
<dbReference type="AlphaFoldDB" id="A0A932CPQ4"/>
<feature type="binding site" evidence="6">
    <location>
        <position position="172"/>
    </location>
    <ligand>
        <name>S-adenosyl-L-methionine</name>
        <dbReference type="ChEBI" id="CHEBI:59789"/>
    </ligand>
</feature>
<feature type="binding site" evidence="6">
    <location>
        <position position="238"/>
    </location>
    <ligand>
        <name>S-adenosyl-L-methionine</name>
        <dbReference type="ChEBI" id="CHEBI:59789"/>
    </ligand>
</feature>
<sequence>MEIRNGYIEVSLLTTSAAEEAVADFLFGEKGVLGLVIEDSPEGAPGVLLRASFAGTSPIEAILQRLRDYQRELVALGLAEAEGQVAVRQVPVEDWGRKWKEHFKPLPIGRHLVIAPSWEEGPFPEDRHLIQIDPAMSFGTGHHATTRMCLEALEAFMDPWSGSRKPAVLDIGTGTGILAIGAAVLGAQEVIALDIDPEACEAARKNLALNQGADRVQVLLGGIEILETGRRFDLILANLDAKGLGELFQGLSLLLAPGGQAICSGILVRQEAEIMAGAQSSGLWVMARRAEGEWLCLSLTAEEVLPVSQGP</sequence>
<dbReference type="GO" id="GO:0032259">
    <property type="term" value="P:methylation"/>
    <property type="evidence" value="ECO:0007669"/>
    <property type="project" value="UniProtKB-KW"/>
</dbReference>
<comment type="similarity">
    <text evidence="1 6">Belongs to the methyltransferase superfamily. PrmA family.</text>
</comment>
<evidence type="ECO:0000313" key="7">
    <source>
        <dbReference type="EMBL" id="MBI2876442.1"/>
    </source>
</evidence>
<evidence type="ECO:0000256" key="2">
    <source>
        <dbReference type="ARBA" id="ARBA00022490"/>
    </source>
</evidence>
<evidence type="ECO:0000256" key="4">
    <source>
        <dbReference type="ARBA" id="ARBA00022679"/>
    </source>
</evidence>
<dbReference type="PANTHER" id="PTHR43648:SF1">
    <property type="entry name" value="ELECTRON TRANSFER FLAVOPROTEIN BETA SUBUNIT LYSINE METHYLTRANSFERASE"/>
    <property type="match status" value="1"/>
</dbReference>
<name>A0A932CPQ4_UNCTE</name>
<dbReference type="GO" id="GO:0008276">
    <property type="term" value="F:protein methyltransferase activity"/>
    <property type="evidence" value="ECO:0007669"/>
    <property type="project" value="UniProtKB-UniRule"/>
</dbReference>
<dbReference type="NCBIfam" id="TIGR00406">
    <property type="entry name" value="prmA"/>
    <property type="match status" value="1"/>
</dbReference>
<keyword evidence="7" id="KW-0687">Ribonucleoprotein</keyword>
<evidence type="ECO:0000256" key="5">
    <source>
        <dbReference type="ARBA" id="ARBA00022691"/>
    </source>
</evidence>
<dbReference type="PIRSF" id="PIRSF000401">
    <property type="entry name" value="RPL11_MTase"/>
    <property type="match status" value="1"/>
</dbReference>